<dbReference type="Pfam" id="PF00071">
    <property type="entry name" value="Ras"/>
    <property type="match status" value="1"/>
</dbReference>
<dbReference type="InterPro" id="IPR003578">
    <property type="entry name" value="Small_GTPase_Rho"/>
</dbReference>
<dbReference type="PANTHER" id="PTHR24072">
    <property type="entry name" value="RHO FAMILY GTPASE"/>
    <property type="match status" value="1"/>
</dbReference>
<accession>A0A4W5LZA2</accession>
<dbReference type="Gene3D" id="3.40.50.300">
    <property type="entry name" value="P-loop containing nucleotide triphosphate hydrolases"/>
    <property type="match status" value="1"/>
</dbReference>
<evidence type="ECO:0000313" key="3">
    <source>
        <dbReference type="Ensembl" id="ENSHHUP00000031696.1"/>
    </source>
</evidence>
<dbReference type="InterPro" id="IPR001806">
    <property type="entry name" value="Small_GTPase"/>
</dbReference>
<organism evidence="3 4">
    <name type="scientific">Hucho hucho</name>
    <name type="common">huchen</name>
    <dbReference type="NCBI Taxonomy" id="62062"/>
    <lineage>
        <taxon>Eukaryota</taxon>
        <taxon>Metazoa</taxon>
        <taxon>Chordata</taxon>
        <taxon>Craniata</taxon>
        <taxon>Vertebrata</taxon>
        <taxon>Euteleostomi</taxon>
        <taxon>Actinopterygii</taxon>
        <taxon>Neopterygii</taxon>
        <taxon>Teleostei</taxon>
        <taxon>Protacanthopterygii</taxon>
        <taxon>Salmoniformes</taxon>
        <taxon>Salmonidae</taxon>
        <taxon>Salmoninae</taxon>
        <taxon>Hucho</taxon>
    </lineage>
</organism>
<keyword evidence="1" id="KW-0547">Nucleotide-binding</keyword>
<reference evidence="3" key="2">
    <citation type="submission" date="2025-08" db="UniProtKB">
        <authorList>
            <consortium name="Ensembl"/>
        </authorList>
    </citation>
    <scope>IDENTIFICATION</scope>
</reference>
<dbReference type="SMART" id="SM00174">
    <property type="entry name" value="RHO"/>
    <property type="match status" value="1"/>
</dbReference>
<sequence length="94" mass="10464">MDLNPSVKCKIVVVGDSECGKTALLNVFAKDSFPEGYIPTVFENYTASFEIDTQRVELRLWDTSGEDPLHIITFLKACVTVIHAVANKYQALNI</sequence>
<proteinExistence type="predicted"/>
<reference evidence="4" key="1">
    <citation type="submission" date="2018-06" db="EMBL/GenBank/DDBJ databases">
        <title>Genome assembly of Danube salmon.</title>
        <authorList>
            <person name="Macqueen D.J."/>
            <person name="Gundappa M.K."/>
        </authorList>
    </citation>
    <scope>NUCLEOTIDE SEQUENCE [LARGE SCALE GENOMIC DNA]</scope>
</reference>
<dbReference type="GO" id="GO:0007264">
    <property type="term" value="P:small GTPase-mediated signal transduction"/>
    <property type="evidence" value="ECO:0007669"/>
    <property type="project" value="InterPro"/>
</dbReference>
<dbReference type="InterPro" id="IPR005225">
    <property type="entry name" value="Small_GTP-bd"/>
</dbReference>
<dbReference type="PRINTS" id="PR00449">
    <property type="entry name" value="RASTRNSFRMNG"/>
</dbReference>
<dbReference type="Ensembl" id="ENSHHUT00000032999.1">
    <property type="protein sequence ID" value="ENSHHUP00000031696.1"/>
    <property type="gene ID" value="ENSHHUG00000020129.1"/>
</dbReference>
<dbReference type="AlphaFoldDB" id="A0A4W5LZA2"/>
<dbReference type="Proteomes" id="UP000314982">
    <property type="component" value="Unassembled WGS sequence"/>
</dbReference>
<dbReference type="STRING" id="62062.ENSHHUP00000031696"/>
<dbReference type="SUPFAM" id="SSF52540">
    <property type="entry name" value="P-loop containing nucleoside triphosphate hydrolases"/>
    <property type="match status" value="1"/>
</dbReference>
<evidence type="ECO:0000256" key="1">
    <source>
        <dbReference type="ARBA" id="ARBA00022741"/>
    </source>
</evidence>
<evidence type="ECO:0000256" key="2">
    <source>
        <dbReference type="ARBA" id="ARBA00023134"/>
    </source>
</evidence>
<keyword evidence="4" id="KW-1185">Reference proteome</keyword>
<protein>
    <submittedName>
        <fullName evidence="3">Uncharacterized protein</fullName>
    </submittedName>
</protein>
<keyword evidence="2" id="KW-0342">GTP-binding</keyword>
<evidence type="ECO:0000313" key="4">
    <source>
        <dbReference type="Proteomes" id="UP000314982"/>
    </source>
</evidence>
<dbReference type="NCBIfam" id="TIGR00231">
    <property type="entry name" value="small_GTP"/>
    <property type="match status" value="1"/>
</dbReference>
<reference evidence="3" key="3">
    <citation type="submission" date="2025-09" db="UniProtKB">
        <authorList>
            <consortium name="Ensembl"/>
        </authorList>
    </citation>
    <scope>IDENTIFICATION</scope>
</reference>
<dbReference type="InterPro" id="IPR027417">
    <property type="entry name" value="P-loop_NTPase"/>
</dbReference>
<dbReference type="GO" id="GO:0003924">
    <property type="term" value="F:GTPase activity"/>
    <property type="evidence" value="ECO:0007669"/>
    <property type="project" value="InterPro"/>
</dbReference>
<dbReference type="GeneTree" id="ENSGT00940000157541"/>
<name>A0A4W5LZA2_9TELE</name>
<dbReference type="GO" id="GO:0005525">
    <property type="term" value="F:GTP binding"/>
    <property type="evidence" value="ECO:0007669"/>
    <property type="project" value="UniProtKB-KW"/>
</dbReference>